<dbReference type="PROSITE" id="PS50042">
    <property type="entry name" value="CNMP_BINDING_3"/>
    <property type="match status" value="1"/>
</dbReference>
<evidence type="ECO:0000256" key="2">
    <source>
        <dbReference type="ARBA" id="ARBA00022448"/>
    </source>
</evidence>
<dbReference type="EMBL" id="CAMXCT020005545">
    <property type="protein sequence ID" value="CAL1165994.1"/>
    <property type="molecule type" value="Genomic_DNA"/>
</dbReference>
<proteinExistence type="predicted"/>
<keyword evidence="5" id="KW-0406">Ion transport</keyword>
<dbReference type="Proteomes" id="UP001152797">
    <property type="component" value="Unassembled WGS sequence"/>
</dbReference>
<feature type="region of interest" description="Disordered" evidence="7">
    <location>
        <begin position="678"/>
        <end position="721"/>
    </location>
</feature>
<feature type="transmembrane region" description="Helical" evidence="8">
    <location>
        <begin position="320"/>
        <end position="348"/>
    </location>
</feature>
<evidence type="ECO:0000256" key="5">
    <source>
        <dbReference type="ARBA" id="ARBA00023065"/>
    </source>
</evidence>
<evidence type="ECO:0000256" key="7">
    <source>
        <dbReference type="SAM" id="MobiDB-lite"/>
    </source>
</evidence>
<dbReference type="InterPro" id="IPR014710">
    <property type="entry name" value="RmlC-like_jellyroll"/>
</dbReference>
<dbReference type="OrthoDB" id="421731at2759"/>
<sequence length="1164" mass="130470">MASLLGFGDSHENVFEAKFDRDPLQAIKALKSDFESFYQRMQQRIESLSAAMGSETEGSTRSTLNSTVKREAECNGDSAPCEPAAVTAHLQGVKLREAQETGLEKRYVVSCGVQGSNDIRLHGRWMELSTHKVETDSVWKTGTRKTKRISRRQQSQLLAPKTLLAKFFPVIQPAGRFRLTWDAFGLFLILLDAFVLPVTIAWDMRGGFDSVGGVVLSLSFWVSVFFWTTDCFLNFTTGFYKSGKLISDRGRIVAHYIKTWLLFDICLLSIDFLNAFTEMGELAALRYARMVRAFRLLRLLKMSKLQDIMQEVAASTGRQWIMLVIAIVNTAFVILVVAHILTCMWFWLGRAAEDDGIYSWIQRSGGEDYRTKLSVYVQYLHSLRYVMNAPSPPDIAPESELERLFDIFSYIFTLVVIGSAVSAIAGTLQELKAMNEASARQRREIRIYLTSQHASFELVSRIMKFVDYKLQKMSFVTFDPTLISATLQTELFVGQRSRYLERLPIFQLTSDLFADVFASICAALSKNVYEQKEYIFASGAWSTALYVTAAGGFQYADDVDGSIEMEGEYWFGELSLYSEQTIHRSTLSARTFAEVFALSGKDLADCVRDSPGCTSMFCEYAKDFVSSMQRARSGAVEDAVEIASKCCKQNQFYQVLYPDPSKLFWNVAVAKKVQGSQIKRDKNRRNQTISMGVSKLEQADAERQVSDDNHSVRSDDTDAEDPGLAEMLSQVASGGLPETLAKDLETFVPELHSEFGSHMVFEQAAERDRAVSSCISILALVHDRYDVFTGPQAAPVKLRPEQWQELRRIVSMISPNLEQMQAVVVLLSIRGLGKSKTVLSQVPSDMKRPERAVMHRMSVEKQVVPSVVWLSETQRNYMNDALLVHETFNLAQMLQGENVPANITELYNLVHEQGQNGFHFYMLFLLGFMSGIAAGNGSRFMNAKNAEAAISGFLMLQSLLKSPPRDIYWGYMTTRAQALKIPHETAEDLVLVRLACLSRLQDASGYKALRGSWDVLGSFQKDVLIHHFLADGIETRAFVLEFLPTCVANAKANGLIGLTLLLEVLVELLTNLKQAVQASKETSSVMTLPVDLMDMSEFIAAVQNRFVFQSCVSRCSFKFSGTRVLVEMTGKNWGRTNDPDSDLTSLAYEVKGILATNNTVQRAA</sequence>
<dbReference type="InterPro" id="IPR000595">
    <property type="entry name" value="cNMP-bd_dom"/>
</dbReference>
<dbReference type="GO" id="GO:0003254">
    <property type="term" value="P:regulation of membrane depolarization"/>
    <property type="evidence" value="ECO:0007669"/>
    <property type="project" value="TreeGrafter"/>
</dbReference>
<evidence type="ECO:0000256" key="6">
    <source>
        <dbReference type="ARBA" id="ARBA00023136"/>
    </source>
</evidence>
<evidence type="ECO:0000313" key="10">
    <source>
        <dbReference type="EMBL" id="CAI4012619.1"/>
    </source>
</evidence>
<dbReference type="PANTHER" id="PTHR45689:SF5">
    <property type="entry name" value="I[[H]] CHANNEL, ISOFORM E"/>
    <property type="match status" value="1"/>
</dbReference>
<dbReference type="SUPFAM" id="SSF81324">
    <property type="entry name" value="Voltage-gated potassium channels"/>
    <property type="match status" value="1"/>
</dbReference>
<feature type="transmembrane region" description="Helical" evidence="8">
    <location>
        <begin position="214"/>
        <end position="235"/>
    </location>
</feature>
<evidence type="ECO:0000256" key="3">
    <source>
        <dbReference type="ARBA" id="ARBA00022692"/>
    </source>
</evidence>
<dbReference type="EMBL" id="CAMXCT030005545">
    <property type="protein sequence ID" value="CAL4799931.1"/>
    <property type="molecule type" value="Genomic_DNA"/>
</dbReference>
<dbReference type="GO" id="GO:0098855">
    <property type="term" value="C:HCN channel complex"/>
    <property type="evidence" value="ECO:0007669"/>
    <property type="project" value="TreeGrafter"/>
</dbReference>
<dbReference type="Gene3D" id="2.60.120.10">
    <property type="entry name" value="Jelly Rolls"/>
    <property type="match status" value="1"/>
</dbReference>
<organism evidence="10">
    <name type="scientific">Cladocopium goreaui</name>
    <dbReference type="NCBI Taxonomy" id="2562237"/>
    <lineage>
        <taxon>Eukaryota</taxon>
        <taxon>Sar</taxon>
        <taxon>Alveolata</taxon>
        <taxon>Dinophyceae</taxon>
        <taxon>Suessiales</taxon>
        <taxon>Symbiodiniaceae</taxon>
        <taxon>Cladocopium</taxon>
    </lineage>
</organism>
<name>A0A9P1DP66_9DINO</name>
<comment type="subcellular location">
    <subcellularLocation>
        <location evidence="1">Membrane</location>
        <topology evidence="1">Multi-pass membrane protein</topology>
    </subcellularLocation>
</comment>
<dbReference type="EMBL" id="CAMXCT010005545">
    <property type="protein sequence ID" value="CAI4012619.1"/>
    <property type="molecule type" value="Genomic_DNA"/>
</dbReference>
<feature type="transmembrane region" description="Helical" evidence="8">
    <location>
        <begin position="183"/>
        <end position="202"/>
    </location>
</feature>
<dbReference type="Pfam" id="PF20717">
    <property type="entry name" value="DUF6829"/>
    <property type="match status" value="1"/>
</dbReference>
<dbReference type="AlphaFoldDB" id="A0A9P1DP66"/>
<gene>
    <name evidence="10" type="ORF">C1SCF055_LOCUS37665</name>
</gene>
<dbReference type="Pfam" id="PF00520">
    <property type="entry name" value="Ion_trans"/>
    <property type="match status" value="1"/>
</dbReference>
<evidence type="ECO:0000256" key="4">
    <source>
        <dbReference type="ARBA" id="ARBA00022989"/>
    </source>
</evidence>
<keyword evidence="13" id="KW-1185">Reference proteome</keyword>
<keyword evidence="2" id="KW-0813">Transport</keyword>
<keyword evidence="4 8" id="KW-1133">Transmembrane helix</keyword>
<comment type="caution">
    <text evidence="10">The sequence shown here is derived from an EMBL/GenBank/DDBJ whole genome shotgun (WGS) entry which is preliminary data.</text>
</comment>
<evidence type="ECO:0000313" key="11">
    <source>
        <dbReference type="EMBL" id="CAL1165994.1"/>
    </source>
</evidence>
<reference evidence="10" key="1">
    <citation type="submission" date="2022-10" db="EMBL/GenBank/DDBJ databases">
        <authorList>
            <person name="Chen Y."/>
            <person name="Dougan E. K."/>
            <person name="Chan C."/>
            <person name="Rhodes N."/>
            <person name="Thang M."/>
        </authorList>
    </citation>
    <scope>NUCLEOTIDE SEQUENCE</scope>
</reference>
<keyword evidence="3 8" id="KW-0812">Transmembrane</keyword>
<dbReference type="GO" id="GO:0035725">
    <property type="term" value="P:sodium ion transmembrane transport"/>
    <property type="evidence" value="ECO:0007669"/>
    <property type="project" value="TreeGrafter"/>
</dbReference>
<accession>A0A9P1DP66</accession>
<evidence type="ECO:0000256" key="1">
    <source>
        <dbReference type="ARBA" id="ARBA00004141"/>
    </source>
</evidence>
<evidence type="ECO:0000313" key="12">
    <source>
        <dbReference type="EMBL" id="CAL4799931.1"/>
    </source>
</evidence>
<feature type="compositionally biased region" description="Basic and acidic residues" evidence="7">
    <location>
        <begin position="697"/>
        <end position="716"/>
    </location>
</feature>
<reference evidence="11" key="2">
    <citation type="submission" date="2024-04" db="EMBL/GenBank/DDBJ databases">
        <authorList>
            <person name="Chen Y."/>
            <person name="Shah S."/>
            <person name="Dougan E. K."/>
            <person name="Thang M."/>
            <person name="Chan C."/>
        </authorList>
    </citation>
    <scope>NUCLEOTIDE SEQUENCE [LARGE SCALE GENOMIC DNA]</scope>
</reference>
<dbReference type="CDD" id="cd00038">
    <property type="entry name" value="CAP_ED"/>
    <property type="match status" value="1"/>
</dbReference>
<feature type="transmembrane region" description="Helical" evidence="8">
    <location>
        <begin position="407"/>
        <end position="428"/>
    </location>
</feature>
<dbReference type="GO" id="GO:0005249">
    <property type="term" value="F:voltage-gated potassium channel activity"/>
    <property type="evidence" value="ECO:0007669"/>
    <property type="project" value="TreeGrafter"/>
</dbReference>
<evidence type="ECO:0000313" key="13">
    <source>
        <dbReference type="Proteomes" id="UP001152797"/>
    </source>
</evidence>
<feature type="domain" description="Cyclic nucleotide-binding" evidence="9">
    <location>
        <begin position="508"/>
        <end position="599"/>
    </location>
</feature>
<dbReference type="InterPro" id="IPR049232">
    <property type="entry name" value="DUF6829"/>
</dbReference>
<protein>
    <submittedName>
        <fullName evidence="12">Cyclic nucleotide-gated cation channel alpha-4 (Cyclic nucleotide-gated channel alpha-4) (CNG channel alpha-4) (CNG-4) (CNG4)</fullName>
    </submittedName>
</protein>
<dbReference type="InterPro" id="IPR005821">
    <property type="entry name" value="Ion_trans_dom"/>
</dbReference>
<evidence type="ECO:0000259" key="9">
    <source>
        <dbReference type="PROSITE" id="PS50042"/>
    </source>
</evidence>
<dbReference type="InterPro" id="IPR018490">
    <property type="entry name" value="cNMP-bd_dom_sf"/>
</dbReference>
<dbReference type="Gene3D" id="1.10.287.70">
    <property type="match status" value="1"/>
</dbReference>
<dbReference type="SUPFAM" id="SSF51206">
    <property type="entry name" value="cAMP-binding domain-like"/>
    <property type="match status" value="1"/>
</dbReference>
<evidence type="ECO:0000256" key="8">
    <source>
        <dbReference type="SAM" id="Phobius"/>
    </source>
</evidence>
<dbReference type="InterPro" id="IPR051413">
    <property type="entry name" value="K/Na_HCN_channel"/>
</dbReference>
<dbReference type="PANTHER" id="PTHR45689">
    <property type="entry name" value="I[[H]] CHANNEL, ISOFORM E"/>
    <property type="match status" value="1"/>
</dbReference>
<keyword evidence="6 8" id="KW-0472">Membrane</keyword>